<evidence type="ECO:0000313" key="1">
    <source>
        <dbReference type="EMBL" id="BCU68949.1"/>
    </source>
</evidence>
<organism evidence="1 2">
    <name type="scientific">Stygiolobus caldivivus</name>
    <dbReference type="NCBI Taxonomy" id="2824673"/>
    <lineage>
        <taxon>Archaea</taxon>
        <taxon>Thermoproteota</taxon>
        <taxon>Thermoprotei</taxon>
        <taxon>Sulfolobales</taxon>
        <taxon>Sulfolobaceae</taxon>
        <taxon>Stygiolobus</taxon>
    </lineage>
</organism>
<gene>
    <name evidence="1" type="ORF">KN1_02460</name>
</gene>
<evidence type="ECO:0008006" key="3">
    <source>
        <dbReference type="Google" id="ProtNLM"/>
    </source>
</evidence>
<keyword evidence="2" id="KW-1185">Reference proteome</keyword>
<name>A0A8D5U4S8_9CREN</name>
<dbReference type="RefSeq" id="WP_221288929.1">
    <property type="nucleotide sequence ID" value="NZ_AP024597.1"/>
</dbReference>
<reference evidence="1 2" key="1">
    <citation type="submission" date="2021-04" db="EMBL/GenBank/DDBJ databases">
        <title>Complete genome sequence of Stygiolobus sp. KN-1.</title>
        <authorList>
            <person name="Nakamura K."/>
            <person name="Sakai H."/>
            <person name="Kurosawa N."/>
        </authorList>
    </citation>
    <scope>NUCLEOTIDE SEQUENCE [LARGE SCALE GENOMIC DNA]</scope>
    <source>
        <strain evidence="1 2">KN-1</strain>
    </source>
</reference>
<dbReference type="AlphaFoldDB" id="A0A8D5U4S8"/>
<proteinExistence type="predicted"/>
<dbReference type="EMBL" id="AP024597">
    <property type="protein sequence ID" value="BCU68949.1"/>
    <property type="molecule type" value="Genomic_DNA"/>
</dbReference>
<dbReference type="InterPro" id="IPR036105">
    <property type="entry name" value="DiNase_FeMo-co_biosyn_sf"/>
</dbReference>
<dbReference type="Proteomes" id="UP000825123">
    <property type="component" value="Chromosome"/>
</dbReference>
<evidence type="ECO:0000313" key="2">
    <source>
        <dbReference type="Proteomes" id="UP000825123"/>
    </source>
</evidence>
<protein>
    <recommendedName>
        <fullName evidence="3">Dinitrogenase iron-molybdenum cofactor biosynthesis domain-containing protein</fullName>
    </recommendedName>
</protein>
<accession>A0A8D5U4S8</accession>
<sequence length="120" mass="13592">MICTVTDENLRVRVFSRGELLVLYDEGKNEVVMKEKNPALNSPMKRPTVAKECVRLGADKVLAAHGSLCFPSYRILKKAGVLMSVTEDGSQIETKNFWGVNWKEVVYSSFDAMRERIRGH</sequence>
<dbReference type="GeneID" id="66161996"/>
<dbReference type="SUPFAM" id="SSF53146">
    <property type="entry name" value="Nitrogenase accessory factor-like"/>
    <property type="match status" value="1"/>
</dbReference>
<dbReference type="KEGG" id="csty:KN1_02460"/>